<reference evidence="1" key="1">
    <citation type="submission" date="2016-06" db="EMBL/GenBank/DDBJ databases">
        <title>Complete Genome Sequence of Pseudomonas aeruginosa Phage AAT-1.</title>
        <authorList>
            <person name="Andrade-Dominguez A."/>
            <person name="Kolter R."/>
        </authorList>
    </citation>
    <scope>NUCLEOTIDE SEQUENCE [LARGE SCALE GENOMIC DNA]</scope>
</reference>
<dbReference type="Proteomes" id="UP000221376">
    <property type="component" value="Segment"/>
</dbReference>
<accession>A0A125SA95</accession>
<evidence type="ECO:0000313" key="2">
    <source>
        <dbReference type="Proteomes" id="UP000221376"/>
    </source>
</evidence>
<name>A0A125SA95_9CAUD</name>
<gene>
    <name evidence="1" type="ORF">AAT1_02065</name>
</gene>
<sequence>MTEVAKKSLSAAGQIRVAIENHLEVLKDKRVNISGPHYKIVQAVAAHIKGEDGEAKSYNGRGLRELEITLRECLSFVQTARMKLDE</sequence>
<dbReference type="EMBL" id="KU204984">
    <property type="protein sequence ID" value="AME18091.1"/>
    <property type="molecule type" value="Genomic_DNA"/>
</dbReference>
<keyword evidence="2" id="KW-1185">Reference proteome</keyword>
<organism evidence="1 2">
    <name type="scientific">Pseudomonas phage AAT-1</name>
    <dbReference type="NCBI Taxonomy" id="1775248"/>
    <lineage>
        <taxon>Viruses</taxon>
        <taxon>Duplodnaviria</taxon>
        <taxon>Heunggongvirae</taxon>
        <taxon>Uroviricota</taxon>
        <taxon>Caudoviricetes</taxon>
        <taxon>Mesyanzhinovviridae</taxon>
        <taxon>Bradleyvirinae</taxon>
        <taxon>Pamexvirus</taxon>
        <taxon>Pamexvirus AAT1</taxon>
    </lineage>
</organism>
<evidence type="ECO:0000313" key="1">
    <source>
        <dbReference type="EMBL" id="AME18091.1"/>
    </source>
</evidence>
<proteinExistence type="predicted"/>
<protein>
    <submittedName>
        <fullName evidence="1">Uncharacterized protein</fullName>
    </submittedName>
</protein>